<organism evidence="1">
    <name type="scientific">bioreactor metagenome</name>
    <dbReference type="NCBI Taxonomy" id="1076179"/>
    <lineage>
        <taxon>unclassified sequences</taxon>
        <taxon>metagenomes</taxon>
        <taxon>ecological metagenomes</taxon>
    </lineage>
</organism>
<name>A0A645HGR8_9ZZZZ</name>
<gene>
    <name evidence="1" type="ORF">SDC9_182367</name>
</gene>
<comment type="caution">
    <text evidence="1">The sequence shown here is derived from an EMBL/GenBank/DDBJ whole genome shotgun (WGS) entry which is preliminary data.</text>
</comment>
<dbReference type="AlphaFoldDB" id="A0A645HGR8"/>
<sequence length="201" mass="23889">MRVYFEQSACRVRAQRRRSPPCHDRHAVRLPVQYRVRLHLRIPHAARHLRRGARNGRFPYCEHGDPVAAFPAQKEQLQAAKNQIQRRGDPQNDIHRTSFLRYGGFVRYHHHCIQPDHPAHRGRPRRGGIRHHRQSGARVHCHLYRHWAGHPAYFKPFLRRRTDGSRAAYLHRRSDHCCRPRPCVFPDRALFPVADRVHLQQ</sequence>
<protein>
    <submittedName>
        <fullName evidence="1">Uncharacterized protein</fullName>
    </submittedName>
</protein>
<reference evidence="1" key="1">
    <citation type="submission" date="2019-08" db="EMBL/GenBank/DDBJ databases">
        <authorList>
            <person name="Kucharzyk K."/>
            <person name="Murdoch R.W."/>
            <person name="Higgins S."/>
            <person name="Loffler F."/>
        </authorList>
    </citation>
    <scope>NUCLEOTIDE SEQUENCE</scope>
</reference>
<accession>A0A645HGR8</accession>
<dbReference type="EMBL" id="VSSQ01088144">
    <property type="protein sequence ID" value="MPN34873.1"/>
    <property type="molecule type" value="Genomic_DNA"/>
</dbReference>
<evidence type="ECO:0000313" key="1">
    <source>
        <dbReference type="EMBL" id="MPN34873.1"/>
    </source>
</evidence>
<proteinExistence type="predicted"/>